<dbReference type="SUPFAM" id="SSF50156">
    <property type="entry name" value="PDZ domain-like"/>
    <property type="match status" value="2"/>
</dbReference>
<feature type="domain" description="PDZ" evidence="12">
    <location>
        <begin position="140"/>
        <end position="184"/>
    </location>
</feature>
<dbReference type="SMART" id="SM00228">
    <property type="entry name" value="PDZ"/>
    <property type="match status" value="2"/>
</dbReference>
<keyword evidence="6" id="KW-0378">Hydrolase</keyword>
<protein>
    <submittedName>
        <fullName evidence="13">Zinc metalloprotease aq_1964</fullName>
    </submittedName>
</protein>
<evidence type="ECO:0000313" key="14">
    <source>
        <dbReference type="Proteomes" id="UP001174909"/>
    </source>
</evidence>
<dbReference type="Gene3D" id="2.30.42.10">
    <property type="match status" value="2"/>
</dbReference>
<organism evidence="13 14">
    <name type="scientific">Geodia barretti</name>
    <name type="common">Barrett's horny sponge</name>
    <dbReference type="NCBI Taxonomy" id="519541"/>
    <lineage>
        <taxon>Eukaryota</taxon>
        <taxon>Metazoa</taxon>
        <taxon>Porifera</taxon>
        <taxon>Demospongiae</taxon>
        <taxon>Heteroscleromorpha</taxon>
        <taxon>Tetractinellida</taxon>
        <taxon>Astrophorina</taxon>
        <taxon>Geodiidae</taxon>
        <taxon>Geodia</taxon>
    </lineage>
</organism>
<dbReference type="InterPro" id="IPR008915">
    <property type="entry name" value="Peptidase_M50"/>
</dbReference>
<evidence type="ECO:0000259" key="12">
    <source>
        <dbReference type="PROSITE" id="PS50106"/>
    </source>
</evidence>
<accession>A0AA35R3V2</accession>
<evidence type="ECO:0000256" key="7">
    <source>
        <dbReference type="ARBA" id="ARBA00022833"/>
    </source>
</evidence>
<evidence type="ECO:0000256" key="5">
    <source>
        <dbReference type="ARBA" id="ARBA00022692"/>
    </source>
</evidence>
<evidence type="ECO:0000256" key="10">
    <source>
        <dbReference type="ARBA" id="ARBA00023136"/>
    </source>
</evidence>
<sequence length="354" mass="38627">MEFFIDLISAIIPYIRTAFLAIIPLGFIIFIHELGHFYAAKRCGIKVNTFSLGFGPKLIGFQRDETEYRISLLPFGGYVQMEGENPNEQTGTQGEFASASISNRAFVVAAGPAVNLLFGILVYWFVFATGINADSARLIGGLTGLPLGEKEAIQIGWVADDGPGAVGGLMPGDAIVSINGDPISHWAMFQTRIFTSANRPLDLVVERDGERKILSVIPDPEPSVRGDIGIIRVSSRTETVISHIEEGSLAAQTGIQVGDQIESINGKKLHNVPYFGYGVWQASEDWRIEKYQALYQSINENQDALTLGIRRGDETLTLELPVRWRVKASVQENSIAQNAGIQDGDVLVTLNGCQ</sequence>
<evidence type="ECO:0000256" key="11">
    <source>
        <dbReference type="SAM" id="Phobius"/>
    </source>
</evidence>
<keyword evidence="7" id="KW-0862">Zinc</keyword>
<proteinExistence type="inferred from homology"/>
<dbReference type="InterPro" id="IPR001478">
    <property type="entry name" value="PDZ"/>
</dbReference>
<comment type="similarity">
    <text evidence="3">Belongs to the peptidase M50A family.</text>
</comment>
<evidence type="ECO:0000256" key="8">
    <source>
        <dbReference type="ARBA" id="ARBA00022989"/>
    </source>
</evidence>
<dbReference type="Pfam" id="PF02163">
    <property type="entry name" value="Peptidase_M50"/>
    <property type="match status" value="1"/>
</dbReference>
<keyword evidence="9 13" id="KW-0482">Metalloprotease</keyword>
<name>A0AA35R3V2_GEOBA</name>
<evidence type="ECO:0000256" key="9">
    <source>
        <dbReference type="ARBA" id="ARBA00023049"/>
    </source>
</evidence>
<dbReference type="Pfam" id="PF00595">
    <property type="entry name" value="PDZ"/>
    <property type="match status" value="1"/>
</dbReference>
<evidence type="ECO:0000256" key="1">
    <source>
        <dbReference type="ARBA" id="ARBA00001947"/>
    </source>
</evidence>
<evidence type="ECO:0000256" key="6">
    <source>
        <dbReference type="ARBA" id="ARBA00022801"/>
    </source>
</evidence>
<dbReference type="CDD" id="cd06163">
    <property type="entry name" value="S2P-M50_PDZ_RseP-like"/>
    <property type="match status" value="1"/>
</dbReference>
<evidence type="ECO:0000256" key="4">
    <source>
        <dbReference type="ARBA" id="ARBA00022670"/>
    </source>
</evidence>
<comment type="cofactor">
    <cofactor evidence="1">
        <name>Zn(2+)</name>
        <dbReference type="ChEBI" id="CHEBI:29105"/>
    </cofactor>
</comment>
<keyword evidence="5 11" id="KW-0812">Transmembrane</keyword>
<dbReference type="PROSITE" id="PS50106">
    <property type="entry name" value="PDZ"/>
    <property type="match status" value="2"/>
</dbReference>
<keyword evidence="10 11" id="KW-0472">Membrane</keyword>
<evidence type="ECO:0000256" key="2">
    <source>
        <dbReference type="ARBA" id="ARBA00004141"/>
    </source>
</evidence>
<comment type="subcellular location">
    <subcellularLocation>
        <location evidence="2">Membrane</location>
        <topology evidence="2">Multi-pass membrane protein</topology>
    </subcellularLocation>
</comment>
<evidence type="ECO:0000313" key="13">
    <source>
        <dbReference type="EMBL" id="CAI8002118.1"/>
    </source>
</evidence>
<dbReference type="Proteomes" id="UP001174909">
    <property type="component" value="Unassembled WGS sequence"/>
</dbReference>
<gene>
    <name evidence="13" type="ORF">GBAR_LOCUS3331</name>
</gene>
<keyword evidence="4" id="KW-0645">Protease</keyword>
<dbReference type="AlphaFoldDB" id="A0AA35R3V2"/>
<dbReference type="GO" id="GO:0016020">
    <property type="term" value="C:membrane"/>
    <property type="evidence" value="ECO:0007669"/>
    <property type="project" value="UniProtKB-SubCell"/>
</dbReference>
<feature type="domain" description="PDZ" evidence="12">
    <location>
        <begin position="225"/>
        <end position="274"/>
    </location>
</feature>
<dbReference type="PANTHER" id="PTHR42837">
    <property type="entry name" value="REGULATOR OF SIGMA-E PROTEASE RSEP"/>
    <property type="match status" value="1"/>
</dbReference>
<feature type="transmembrane region" description="Helical" evidence="11">
    <location>
        <begin position="105"/>
        <end position="126"/>
    </location>
</feature>
<dbReference type="GO" id="GO:0004222">
    <property type="term" value="F:metalloendopeptidase activity"/>
    <property type="evidence" value="ECO:0007669"/>
    <property type="project" value="InterPro"/>
</dbReference>
<keyword evidence="8 11" id="KW-1133">Transmembrane helix</keyword>
<keyword evidence="14" id="KW-1185">Reference proteome</keyword>
<dbReference type="InterPro" id="IPR036034">
    <property type="entry name" value="PDZ_sf"/>
</dbReference>
<dbReference type="EMBL" id="CASHTH010000463">
    <property type="protein sequence ID" value="CAI8002118.1"/>
    <property type="molecule type" value="Genomic_DNA"/>
</dbReference>
<reference evidence="13" key="1">
    <citation type="submission" date="2023-03" db="EMBL/GenBank/DDBJ databases">
        <authorList>
            <person name="Steffen K."/>
            <person name="Cardenas P."/>
        </authorList>
    </citation>
    <scope>NUCLEOTIDE SEQUENCE</scope>
</reference>
<dbReference type="GO" id="GO:0006508">
    <property type="term" value="P:proteolysis"/>
    <property type="evidence" value="ECO:0007669"/>
    <property type="project" value="UniProtKB-KW"/>
</dbReference>
<dbReference type="InterPro" id="IPR004387">
    <property type="entry name" value="Pept_M50_Zn"/>
</dbReference>
<evidence type="ECO:0000256" key="3">
    <source>
        <dbReference type="ARBA" id="ARBA00009989"/>
    </source>
</evidence>
<comment type="caution">
    <text evidence="13">The sequence shown here is derived from an EMBL/GenBank/DDBJ whole genome shotgun (WGS) entry which is preliminary data.</text>
</comment>
<feature type="transmembrane region" description="Helical" evidence="11">
    <location>
        <begin position="12"/>
        <end position="32"/>
    </location>
</feature>
<dbReference type="PANTHER" id="PTHR42837:SF2">
    <property type="entry name" value="MEMBRANE METALLOPROTEASE ARASP2, CHLOROPLASTIC-RELATED"/>
    <property type="match status" value="1"/>
</dbReference>